<evidence type="ECO:0000256" key="1">
    <source>
        <dbReference type="SAM" id="MobiDB-lite"/>
    </source>
</evidence>
<evidence type="ECO:0000313" key="2">
    <source>
        <dbReference type="EMBL" id="CCQ67484.1"/>
    </source>
</evidence>
<dbReference type="EMBL" id="CAQN01000607">
    <property type="protein sequence ID" value="CCQ67484.1"/>
    <property type="molecule type" value="Genomic_DNA"/>
</dbReference>
<proteinExistence type="predicted"/>
<sequence length="59" mass="6594">MIIVDLMNFPPSPRPPITPSPHHPITPSPPSPRQTPRISFLQKWDAPYFCGSSVPAKFL</sequence>
<gene>
    <name evidence="2" type="ORF">CWATWH0402_879</name>
</gene>
<reference evidence="2 3" key="2">
    <citation type="submission" date="2013-09" db="EMBL/GenBank/DDBJ databases">
        <title>Whole genome comparison of six Crocosphaera watsonii strains with differing phenotypes.</title>
        <authorList>
            <person name="Bench S.R."/>
            <person name="Heller P."/>
            <person name="Frank I."/>
            <person name="Arciniega M."/>
            <person name="Shilova I.N."/>
            <person name="Zehr J.P."/>
        </authorList>
    </citation>
    <scope>NUCLEOTIDE SEQUENCE [LARGE SCALE GENOMIC DNA]</scope>
    <source>
        <strain evidence="2 3">WH 0402</strain>
    </source>
</reference>
<reference evidence="2 3" key="1">
    <citation type="submission" date="2013-01" db="EMBL/GenBank/DDBJ databases">
        <authorList>
            <person name="Bench S."/>
        </authorList>
    </citation>
    <scope>NUCLEOTIDE SEQUENCE [LARGE SCALE GENOMIC DNA]</scope>
    <source>
        <strain evidence="2 3">WH 0402</strain>
    </source>
</reference>
<feature type="compositionally biased region" description="Pro residues" evidence="1">
    <location>
        <begin position="10"/>
        <end position="33"/>
    </location>
</feature>
<protein>
    <submittedName>
        <fullName evidence="2">Uncharacterized protein</fullName>
    </submittedName>
</protein>
<organism evidence="2 3">
    <name type="scientific">Crocosphaera watsonii WH 0402</name>
    <dbReference type="NCBI Taxonomy" id="1284629"/>
    <lineage>
        <taxon>Bacteria</taxon>
        <taxon>Bacillati</taxon>
        <taxon>Cyanobacteriota</taxon>
        <taxon>Cyanophyceae</taxon>
        <taxon>Oscillatoriophycideae</taxon>
        <taxon>Chroococcales</taxon>
        <taxon>Aphanothecaceae</taxon>
        <taxon>Crocosphaera</taxon>
    </lineage>
</organism>
<dbReference type="AlphaFoldDB" id="T2JR32"/>
<feature type="region of interest" description="Disordered" evidence="1">
    <location>
        <begin position="10"/>
        <end position="36"/>
    </location>
</feature>
<comment type="caution">
    <text evidence="2">The sequence shown here is derived from an EMBL/GenBank/DDBJ whole genome shotgun (WGS) entry which is preliminary data.</text>
</comment>
<evidence type="ECO:0000313" key="3">
    <source>
        <dbReference type="Proteomes" id="UP000018130"/>
    </source>
</evidence>
<name>T2JR32_CROWT</name>
<dbReference type="Proteomes" id="UP000018130">
    <property type="component" value="Unassembled WGS sequence"/>
</dbReference>
<accession>T2JR32</accession>